<evidence type="ECO:0000313" key="4">
    <source>
        <dbReference type="EMBL" id="PFH31533.1"/>
    </source>
</evidence>
<evidence type="ECO:0000313" key="5">
    <source>
        <dbReference type="Proteomes" id="UP000224006"/>
    </source>
</evidence>
<keyword evidence="3" id="KW-1133">Transmembrane helix</keyword>
<evidence type="ECO:0000256" key="1">
    <source>
        <dbReference type="ARBA" id="ARBA00007711"/>
    </source>
</evidence>
<comment type="caution">
    <text evidence="4">The sequence shown here is derived from an EMBL/GenBank/DDBJ whole genome shotgun (WGS) entry which is preliminary data.</text>
</comment>
<proteinExistence type="inferred from homology"/>
<feature type="compositionally biased region" description="Gly residues" evidence="2">
    <location>
        <begin position="519"/>
        <end position="533"/>
    </location>
</feature>
<evidence type="ECO:0008006" key="6">
    <source>
        <dbReference type="Google" id="ProtNLM"/>
    </source>
</evidence>
<dbReference type="VEuPathDB" id="ToxoDB:BESB_024990"/>
<feature type="region of interest" description="Disordered" evidence="2">
    <location>
        <begin position="1"/>
        <end position="78"/>
    </location>
</feature>
<evidence type="ECO:0000256" key="2">
    <source>
        <dbReference type="SAM" id="MobiDB-lite"/>
    </source>
</evidence>
<dbReference type="EMBL" id="NWUJ01000014">
    <property type="protein sequence ID" value="PFH31533.1"/>
    <property type="molecule type" value="Genomic_DNA"/>
</dbReference>
<dbReference type="RefSeq" id="XP_029215542.1">
    <property type="nucleotide sequence ID" value="XM_029361187.1"/>
</dbReference>
<feature type="compositionally biased region" description="Low complexity" evidence="2">
    <location>
        <begin position="553"/>
        <end position="569"/>
    </location>
</feature>
<sequence>MGNAADRPSRAEYGQATPGRRGWGGSPAGAEGEKAPSAPPAGGAGSGRLGDPVGSGPAGGGPRGAKGKRKSSSHKGKGHALIEVPRGIFSLLVNILMYALQQFMLLYVIISKTRSWLGLLFLIWDIPLLLYMCYSIKADTTADSCTSSRRCAVQWMTYTITVAVKMAAVAFVPSAYSDSSVALLNYTKNAVEAFGEMEAATQARHPPIAYFEEDMSVRTAGLANLVFSNNPHFVSQLVQVGESADNFLVYVGICLLPVIYVVFTARAKEAMYPTINQLVSVEGLLHADLGVALTLDMLDIVVMFRDSFSRYSNARWWGGDPVMKWICFAMVILTIVGVICLGFAFPTRSIDSRAITSLSQTDMFVSAKYAFLVGLFIVDIPFLALRIYWIVATDTISFFMFKNVYSLLTRPLRLNQCRLAEREKAKGTQKTFYDQDVLPEYREEEESEEAEEEEEETDDELQEEDEAMVPTCLPPGPSALGGSVSGPVPTSPALAQSPYYDPLYGNAPGQAPPHMGLPYGRGGPGPGAGGSLSGPGMPPHAGGSGGGEPGSEPPARTFAARRATTGPAGLEAEVLLSPKARAWREA</sequence>
<reference evidence="4 5" key="1">
    <citation type="submission" date="2017-09" db="EMBL/GenBank/DDBJ databases">
        <title>Genome sequencing of Besnoitia besnoiti strain Bb-Ger1.</title>
        <authorList>
            <person name="Schares G."/>
            <person name="Venepally P."/>
            <person name="Lorenzi H.A."/>
        </authorList>
    </citation>
    <scope>NUCLEOTIDE SEQUENCE [LARGE SCALE GENOMIC DNA]</scope>
    <source>
        <strain evidence="4 5">Bb-Ger1</strain>
    </source>
</reference>
<organism evidence="4 5">
    <name type="scientific">Besnoitia besnoiti</name>
    <name type="common">Apicomplexan protozoan</name>
    <dbReference type="NCBI Taxonomy" id="94643"/>
    <lineage>
        <taxon>Eukaryota</taxon>
        <taxon>Sar</taxon>
        <taxon>Alveolata</taxon>
        <taxon>Apicomplexa</taxon>
        <taxon>Conoidasida</taxon>
        <taxon>Coccidia</taxon>
        <taxon>Eucoccidiorida</taxon>
        <taxon>Eimeriorina</taxon>
        <taxon>Sarcocystidae</taxon>
        <taxon>Besnoitia</taxon>
    </lineage>
</organism>
<keyword evidence="5" id="KW-1185">Reference proteome</keyword>
<keyword evidence="3" id="KW-0812">Transmembrane</keyword>
<feature type="transmembrane region" description="Helical" evidence="3">
    <location>
        <begin position="366"/>
        <end position="389"/>
    </location>
</feature>
<evidence type="ECO:0000256" key="3">
    <source>
        <dbReference type="SAM" id="Phobius"/>
    </source>
</evidence>
<name>A0A2A9M797_BESBE</name>
<feature type="transmembrane region" description="Helical" evidence="3">
    <location>
        <begin position="322"/>
        <end position="345"/>
    </location>
</feature>
<dbReference type="InterPro" id="IPR032776">
    <property type="entry name" value="CECR6/TMEM121"/>
</dbReference>
<dbReference type="Proteomes" id="UP000224006">
    <property type="component" value="Unassembled WGS sequence"/>
</dbReference>
<dbReference type="GeneID" id="40307559"/>
<dbReference type="OrthoDB" id="331184at2759"/>
<comment type="similarity">
    <text evidence="1">Belongs to the TMEM121 family.</text>
</comment>
<feature type="transmembrane region" description="Helical" evidence="3">
    <location>
        <begin position="247"/>
        <end position="263"/>
    </location>
</feature>
<feature type="compositionally biased region" description="Acidic residues" evidence="2">
    <location>
        <begin position="442"/>
        <end position="467"/>
    </location>
</feature>
<feature type="compositionally biased region" description="Basic residues" evidence="2">
    <location>
        <begin position="65"/>
        <end position="78"/>
    </location>
</feature>
<dbReference type="AlphaFoldDB" id="A0A2A9M797"/>
<dbReference type="KEGG" id="bbes:BESB_024990"/>
<accession>A0A2A9M797</accession>
<gene>
    <name evidence="4" type="ORF">BESB_024990</name>
</gene>
<feature type="transmembrane region" description="Helical" evidence="3">
    <location>
        <begin position="155"/>
        <end position="176"/>
    </location>
</feature>
<dbReference type="Pfam" id="PF14997">
    <property type="entry name" value="CECR6_TMEM121"/>
    <property type="match status" value="1"/>
</dbReference>
<feature type="region of interest" description="Disordered" evidence="2">
    <location>
        <begin position="433"/>
        <end position="586"/>
    </location>
</feature>
<keyword evidence="3" id="KW-0472">Membrane</keyword>
<feature type="transmembrane region" description="Helical" evidence="3">
    <location>
        <begin position="116"/>
        <end position="134"/>
    </location>
</feature>
<protein>
    <recommendedName>
        <fullName evidence="6">Transmembrane protein</fullName>
    </recommendedName>
</protein>
<feature type="transmembrane region" description="Helical" evidence="3">
    <location>
        <begin position="87"/>
        <end position="110"/>
    </location>
</feature>